<dbReference type="Pfam" id="PF18273">
    <property type="entry name" value="T3RM_EcoP15I_C"/>
    <property type="match status" value="1"/>
</dbReference>
<name>A0AAE9M8G6_ACIPI</name>
<protein>
    <recommendedName>
        <fullName evidence="2">site-specific DNA-methyltransferase (adenine-specific)</fullName>
        <ecNumber evidence="2">2.1.1.72</ecNumber>
    </recommendedName>
</protein>
<dbReference type="InterPro" id="IPR041405">
    <property type="entry name" value="T3RM_EcoP15I_C"/>
</dbReference>
<evidence type="ECO:0000313" key="10">
    <source>
        <dbReference type="Proteomes" id="UP001055514"/>
    </source>
</evidence>
<dbReference type="SUPFAM" id="SSF53335">
    <property type="entry name" value="S-adenosyl-L-methionine-dependent methyltransferases"/>
    <property type="match status" value="1"/>
</dbReference>
<evidence type="ECO:0000256" key="6">
    <source>
        <dbReference type="ARBA" id="ARBA00047942"/>
    </source>
</evidence>
<comment type="catalytic activity">
    <reaction evidence="6">
        <text>a 2'-deoxyadenosine in DNA + S-adenosyl-L-methionine = an N(6)-methyl-2'-deoxyadenosine in DNA + S-adenosyl-L-homocysteine + H(+)</text>
        <dbReference type="Rhea" id="RHEA:15197"/>
        <dbReference type="Rhea" id="RHEA-COMP:12418"/>
        <dbReference type="Rhea" id="RHEA-COMP:12419"/>
        <dbReference type="ChEBI" id="CHEBI:15378"/>
        <dbReference type="ChEBI" id="CHEBI:57856"/>
        <dbReference type="ChEBI" id="CHEBI:59789"/>
        <dbReference type="ChEBI" id="CHEBI:90615"/>
        <dbReference type="ChEBI" id="CHEBI:90616"/>
        <dbReference type="EC" id="2.1.1.72"/>
    </reaction>
</comment>
<dbReference type="InterPro" id="IPR002941">
    <property type="entry name" value="DNA_methylase_N4/N6"/>
</dbReference>
<dbReference type="Proteomes" id="UP001055514">
    <property type="component" value="Chromosome"/>
</dbReference>
<dbReference type="RefSeq" id="WP_002062178.1">
    <property type="nucleotide sequence ID" value="NZ_CP029610.1"/>
</dbReference>
<evidence type="ECO:0000259" key="8">
    <source>
        <dbReference type="Pfam" id="PF18273"/>
    </source>
</evidence>
<dbReference type="GO" id="GO:0032259">
    <property type="term" value="P:methylation"/>
    <property type="evidence" value="ECO:0007669"/>
    <property type="project" value="UniProtKB-KW"/>
</dbReference>
<evidence type="ECO:0000313" key="9">
    <source>
        <dbReference type="EMBL" id="USU94191.1"/>
    </source>
</evidence>
<sequence length="653" mass="74397">MKTEQTLPTEKITANSEQLAVLKSNFPQCFDKQGKFIVSKLQEILQADGVDLSRESYSLNWLGKSYARVLANEPIRTMLSEDTEHNQQEQNKNSHNLLIQGDNLEVLKHLKGAYTDKIKMIYIDPPYNTGSDGFVYQDDRSFTPEQFAELAGVDLDEAKRVLDFTQSNANSHSAWLTFIYPRLYIAKQLLKEDGVIFISIDDNEQAQLKILCDEIFGEANFIATLSIVNNISGRSDKKHVATSHEYLLAYQKTDSFISSGLPLSDDQVSEYKYSDDLGIYRLQGLRKRGAGALRSDRPNMYFPIYLNKTTQSLSLVKIEESDIEIIPKLSDGQDGRWRWGKDTFLKKNQFLIAKKVSGRNEYDVFEKVYLETEEGKKTTKLKSFILDKECTTDNASSNLRELFRGNKVFETPKPLKLIEYLFYLANLGQNDKVLDFFSGSGTTAHAVLKKNVEDGSSLQFICIQINENISEDKEAYKVGYRTIFEITKDRIIKASEKLAHDHPDTNVESGFKVFKTCDNFLPSSNYRELKQLTLSQSDTPPSTAGFDDAQLQDILTTWKGLDKILLSENLNLVNLGNYLAYGLGHVLYLVNKSFNTDALKVLIQKLDDEHEFQVSKLVILGHHFDSKSQREIDEAMKNYNNKKSIPVDVVVRY</sequence>
<dbReference type="InterPro" id="IPR002052">
    <property type="entry name" value="DNA_methylase_N6_adenine_CS"/>
</dbReference>
<dbReference type="GO" id="GO:0009007">
    <property type="term" value="F:site-specific DNA-methyltransferase (adenine-specific) activity"/>
    <property type="evidence" value="ECO:0007669"/>
    <property type="project" value="UniProtKB-EC"/>
</dbReference>
<dbReference type="GO" id="GO:0003677">
    <property type="term" value="F:DNA binding"/>
    <property type="evidence" value="ECO:0007669"/>
    <property type="project" value="InterPro"/>
</dbReference>
<evidence type="ECO:0000256" key="3">
    <source>
        <dbReference type="ARBA" id="ARBA00022603"/>
    </source>
</evidence>
<dbReference type="Gene3D" id="3.40.50.150">
    <property type="entry name" value="Vaccinia Virus protein VP39"/>
    <property type="match status" value="1"/>
</dbReference>
<organism evidence="9 10">
    <name type="scientific">Acinetobacter pittii</name>
    <name type="common">Acinetobacter genomosp. 3</name>
    <dbReference type="NCBI Taxonomy" id="48296"/>
    <lineage>
        <taxon>Bacteria</taxon>
        <taxon>Pseudomonadati</taxon>
        <taxon>Pseudomonadota</taxon>
        <taxon>Gammaproteobacteria</taxon>
        <taxon>Moraxellales</taxon>
        <taxon>Moraxellaceae</taxon>
        <taxon>Acinetobacter</taxon>
        <taxon>Acinetobacter calcoaceticus/baumannii complex</taxon>
    </lineage>
</organism>
<dbReference type="PRINTS" id="PR00506">
    <property type="entry name" value="D21N6MTFRASE"/>
</dbReference>
<dbReference type="Pfam" id="PF01555">
    <property type="entry name" value="N6_N4_Mtase"/>
    <property type="match status" value="1"/>
</dbReference>
<dbReference type="AlphaFoldDB" id="A0AAE9M8G6"/>
<gene>
    <name evidence="9" type="ORF">MWH18_17945</name>
</gene>
<evidence type="ECO:0000256" key="2">
    <source>
        <dbReference type="ARBA" id="ARBA00011900"/>
    </source>
</evidence>
<dbReference type="GO" id="GO:0008170">
    <property type="term" value="F:N-methyltransferase activity"/>
    <property type="evidence" value="ECO:0007669"/>
    <property type="project" value="InterPro"/>
</dbReference>
<keyword evidence="4" id="KW-0808">Transferase</keyword>
<dbReference type="InterPro" id="IPR002295">
    <property type="entry name" value="N4/N6-MTase_EcoPI_Mod-like"/>
</dbReference>
<dbReference type="EC" id="2.1.1.72" evidence="2"/>
<comment type="similarity">
    <text evidence="1">Belongs to the N(4)/N(6)-methyltransferase family.</text>
</comment>
<reference evidence="9" key="1">
    <citation type="submission" date="2022-04" db="EMBL/GenBank/DDBJ databases">
        <title>Emergence of ST220 Acinetobacter pittii strain in bloodstream infection, which co-producing chromosomal NDM-1 and OXA-820 carbapenemases.</title>
        <authorList>
            <person name="Tian C."/>
            <person name="Xing M."/>
            <person name="Fu L."/>
            <person name="Xia D."/>
        </authorList>
    </citation>
    <scope>NUCLEOTIDE SEQUENCE</scope>
    <source>
        <strain evidence="9">TCM</strain>
    </source>
</reference>
<evidence type="ECO:0000256" key="4">
    <source>
        <dbReference type="ARBA" id="ARBA00022679"/>
    </source>
</evidence>
<feature type="domain" description="DNA methylase N-4/N-6" evidence="7">
    <location>
        <begin position="118"/>
        <end position="471"/>
    </location>
</feature>
<accession>A0AAE9M8G6</accession>
<keyword evidence="5" id="KW-0949">S-adenosyl-L-methionine</keyword>
<dbReference type="REBASE" id="639152">
    <property type="entry name" value="M.ApiTCMORF17945P"/>
</dbReference>
<evidence type="ECO:0000259" key="7">
    <source>
        <dbReference type="Pfam" id="PF01555"/>
    </source>
</evidence>
<dbReference type="EMBL" id="CP095407">
    <property type="protein sequence ID" value="USU94191.1"/>
    <property type="molecule type" value="Genomic_DNA"/>
</dbReference>
<dbReference type="InterPro" id="IPR029063">
    <property type="entry name" value="SAM-dependent_MTases_sf"/>
</dbReference>
<evidence type="ECO:0000256" key="5">
    <source>
        <dbReference type="ARBA" id="ARBA00022691"/>
    </source>
</evidence>
<proteinExistence type="inferred from homology"/>
<keyword evidence="3" id="KW-0489">Methyltransferase</keyword>
<dbReference type="PIRSF" id="PIRSF015855">
    <property type="entry name" value="TypeIII_Mtase_mKpnI"/>
    <property type="match status" value="1"/>
</dbReference>
<feature type="domain" description="Type III R-M EcoP15I C-terminal" evidence="8">
    <location>
        <begin position="550"/>
        <end position="645"/>
    </location>
</feature>
<dbReference type="PROSITE" id="PS00092">
    <property type="entry name" value="N6_MTASE"/>
    <property type="match status" value="1"/>
</dbReference>
<evidence type="ECO:0000256" key="1">
    <source>
        <dbReference type="ARBA" id="ARBA00006594"/>
    </source>
</evidence>